<keyword evidence="3" id="KW-1185">Reference proteome</keyword>
<reference evidence="2 3" key="1">
    <citation type="submission" date="2019-06" db="EMBL/GenBank/DDBJ databases">
        <title>Whole genome shotgun sequence of Streptomyces spinoverrucosus NBRC 14228.</title>
        <authorList>
            <person name="Hosoyama A."/>
            <person name="Uohara A."/>
            <person name="Ohji S."/>
            <person name="Ichikawa N."/>
        </authorList>
    </citation>
    <scope>NUCLEOTIDE SEQUENCE [LARGE SCALE GENOMIC DNA]</scope>
    <source>
        <strain evidence="2 3">NBRC 14228</strain>
    </source>
</reference>
<dbReference type="EMBL" id="BJND01000005">
    <property type="protein sequence ID" value="GEC03158.1"/>
    <property type="molecule type" value="Genomic_DNA"/>
</dbReference>
<sequence>MKADMLGISARCGGIRDRSRTGRASVRVIGTAVGIGGGGMDPVMVHRLVVAVVVLAGVVVAVRAWRRRRSGGAVGVPRQRTADTRVRSGKGFSITFFDRATGARVASDPGLVEALLAKHGRYDLVGARYYGRPTEDGYEIRFD</sequence>
<dbReference type="AlphaFoldDB" id="A0A4Y3VAP1"/>
<dbReference type="Proteomes" id="UP000317881">
    <property type="component" value="Unassembled WGS sequence"/>
</dbReference>
<organism evidence="2 3">
    <name type="scientific">Streptomyces spinoverrucosus</name>
    <dbReference type="NCBI Taxonomy" id="284043"/>
    <lineage>
        <taxon>Bacteria</taxon>
        <taxon>Bacillati</taxon>
        <taxon>Actinomycetota</taxon>
        <taxon>Actinomycetes</taxon>
        <taxon>Kitasatosporales</taxon>
        <taxon>Streptomycetaceae</taxon>
        <taxon>Streptomyces</taxon>
    </lineage>
</organism>
<accession>A0A4Y3VAP1</accession>
<evidence type="ECO:0000313" key="3">
    <source>
        <dbReference type="Proteomes" id="UP000317881"/>
    </source>
</evidence>
<proteinExistence type="predicted"/>
<protein>
    <submittedName>
        <fullName evidence="2">Uncharacterized protein</fullName>
    </submittedName>
</protein>
<evidence type="ECO:0000256" key="1">
    <source>
        <dbReference type="SAM" id="Phobius"/>
    </source>
</evidence>
<evidence type="ECO:0000313" key="2">
    <source>
        <dbReference type="EMBL" id="GEC03158.1"/>
    </source>
</evidence>
<comment type="caution">
    <text evidence="2">The sequence shown here is derived from an EMBL/GenBank/DDBJ whole genome shotgun (WGS) entry which is preliminary data.</text>
</comment>
<name>A0A4Y3VAP1_9ACTN</name>
<keyword evidence="1" id="KW-1133">Transmembrane helix</keyword>
<gene>
    <name evidence="2" type="ORF">SSP24_08130</name>
</gene>
<keyword evidence="1" id="KW-0812">Transmembrane</keyword>
<feature type="transmembrane region" description="Helical" evidence="1">
    <location>
        <begin position="44"/>
        <end position="62"/>
    </location>
</feature>
<keyword evidence="1" id="KW-0472">Membrane</keyword>